<dbReference type="EMBL" id="KR029589">
    <property type="protein sequence ID" value="AKH47156.1"/>
    <property type="molecule type" value="Genomic_DNA"/>
</dbReference>
<sequence>MERPLAPARVDAAGFGDGLPQPFVALAPVSAGVAAMGTVTNPLVHVLQPHSVTVQHGQHPRRVLLGLAATVARVLVEGPHPGVQTAPQHGYQDGPLRSRLAAMVQPDAHRRSRWRHVLGDQVGPPCTEVGRLHARMPRAAHAHVRLERAHSSLKLPNLVAGHPRQFQQAAARGHRLEGQLRDQLSNPRALRVIYQRPQVLQRGAGLHRGRKAHVHPATSTQQARPQFVVGRLRDGLVTDDHLGTPTGKVPRVEHGEDELAALARSAHDVKDAGPLTLDRAALKPDLLTEPATVDELEQVVEGLPQLRQRVADQYDRPRSRLLPRQGANHGPLGELGQRNRLADAVGTAPDGHPVRRLE</sequence>
<evidence type="ECO:0000256" key="1">
    <source>
        <dbReference type="SAM" id="MobiDB-lite"/>
    </source>
</evidence>
<feature type="region of interest" description="Disordered" evidence="1">
    <location>
        <begin position="312"/>
        <end position="358"/>
    </location>
</feature>
<evidence type="ECO:0000313" key="2">
    <source>
        <dbReference type="EMBL" id="AKH47156.1"/>
    </source>
</evidence>
<accession>A0A0F7L802</accession>
<name>A0A0F7L802_9VIRU</name>
<reference evidence="2" key="1">
    <citation type="journal article" date="2015" name="Front. Microbiol.">
        <title>Combining genomic sequencing methods to explore viral diversity and reveal potential virus-host interactions.</title>
        <authorList>
            <person name="Chow C.E."/>
            <person name="Winget D.M."/>
            <person name="White R.A.III."/>
            <person name="Hallam S.J."/>
            <person name="Suttle C.A."/>
        </authorList>
    </citation>
    <scope>NUCLEOTIDE SEQUENCE</scope>
    <source>
        <strain evidence="2">Anoxic2_5</strain>
    </source>
</reference>
<proteinExistence type="predicted"/>
<protein>
    <submittedName>
        <fullName evidence="2">Uncharacterized protein</fullName>
    </submittedName>
</protein>
<organism evidence="2">
    <name type="scientific">uncultured marine virus</name>
    <dbReference type="NCBI Taxonomy" id="186617"/>
    <lineage>
        <taxon>Viruses</taxon>
        <taxon>environmental samples</taxon>
    </lineage>
</organism>
<reference evidence="2" key="2">
    <citation type="submission" date="2015-03" db="EMBL/GenBank/DDBJ databases">
        <authorList>
            <person name="Chow C.-E.T."/>
            <person name="Winget D.M."/>
            <person name="White R.A.III."/>
            <person name="Hallam S.J."/>
            <person name="Suttle C.A."/>
        </authorList>
    </citation>
    <scope>NUCLEOTIDE SEQUENCE</scope>
    <source>
        <strain evidence="2">Anoxic2_5</strain>
    </source>
</reference>